<dbReference type="InterPro" id="IPR003340">
    <property type="entry name" value="B3_DNA-bd"/>
</dbReference>
<dbReference type="Pfam" id="PF02362">
    <property type="entry name" value="B3"/>
    <property type="match status" value="1"/>
</dbReference>
<comment type="subcellular location">
    <subcellularLocation>
        <location evidence="1">Nucleus</location>
    </subcellularLocation>
</comment>
<keyword evidence="3" id="KW-0238">DNA-binding</keyword>
<evidence type="ECO:0000259" key="6">
    <source>
        <dbReference type="PROSITE" id="PS50863"/>
    </source>
</evidence>
<evidence type="ECO:0000256" key="5">
    <source>
        <dbReference type="ARBA" id="ARBA00023242"/>
    </source>
</evidence>
<keyword evidence="4" id="KW-0804">Transcription</keyword>
<dbReference type="PROSITE" id="PS50863">
    <property type="entry name" value="B3"/>
    <property type="match status" value="1"/>
</dbReference>
<name>A0AAV0HFW9_9ROSI</name>
<dbReference type="InterPro" id="IPR015300">
    <property type="entry name" value="DNA-bd_pseudobarrel_sf"/>
</dbReference>
<proteinExistence type="predicted"/>
<dbReference type="SUPFAM" id="SSF101936">
    <property type="entry name" value="DNA-binding pseudobarrel domain"/>
    <property type="match status" value="1"/>
</dbReference>
<keyword evidence="2" id="KW-0805">Transcription regulation</keyword>
<dbReference type="EMBL" id="CAMGYJ010000002">
    <property type="protein sequence ID" value="CAI0383854.1"/>
    <property type="molecule type" value="Genomic_DNA"/>
</dbReference>
<evidence type="ECO:0000256" key="3">
    <source>
        <dbReference type="ARBA" id="ARBA00023125"/>
    </source>
</evidence>
<evidence type="ECO:0000256" key="1">
    <source>
        <dbReference type="ARBA" id="ARBA00004123"/>
    </source>
</evidence>
<dbReference type="Proteomes" id="UP001154282">
    <property type="component" value="Unassembled WGS sequence"/>
</dbReference>
<comment type="caution">
    <text evidence="7">The sequence shown here is derived from an EMBL/GenBank/DDBJ whole genome shotgun (WGS) entry which is preliminary data.</text>
</comment>
<keyword evidence="5" id="KW-0539">Nucleus</keyword>
<gene>
    <name evidence="7" type="ORF">LITE_LOCUS4175</name>
</gene>
<dbReference type="AlphaFoldDB" id="A0AAV0HFW9"/>
<dbReference type="CDD" id="cd10017">
    <property type="entry name" value="B3_DNA"/>
    <property type="match status" value="1"/>
</dbReference>
<dbReference type="GO" id="GO:0003677">
    <property type="term" value="F:DNA binding"/>
    <property type="evidence" value="ECO:0007669"/>
    <property type="project" value="UniProtKB-KW"/>
</dbReference>
<evidence type="ECO:0000256" key="2">
    <source>
        <dbReference type="ARBA" id="ARBA00023015"/>
    </source>
</evidence>
<dbReference type="PANTHER" id="PTHR31920">
    <property type="entry name" value="B3 DOMAIN-CONTAINING"/>
    <property type="match status" value="1"/>
</dbReference>
<dbReference type="InterPro" id="IPR050655">
    <property type="entry name" value="Plant_B3_domain"/>
</dbReference>
<feature type="domain" description="TF-B3" evidence="6">
    <location>
        <begin position="1"/>
        <end position="70"/>
    </location>
</feature>
<dbReference type="GO" id="GO:0005634">
    <property type="term" value="C:nucleus"/>
    <property type="evidence" value="ECO:0007669"/>
    <property type="project" value="UniProtKB-SubCell"/>
</dbReference>
<evidence type="ECO:0000256" key="4">
    <source>
        <dbReference type="ARBA" id="ARBA00023163"/>
    </source>
</evidence>
<dbReference type="PANTHER" id="PTHR31920:SF145">
    <property type="entry name" value="B3 DOMAIN-CONTAINING PROTEIN REM20-LIKE ISOFORM X1"/>
    <property type="match status" value="1"/>
</dbReference>
<evidence type="ECO:0000313" key="8">
    <source>
        <dbReference type="Proteomes" id="UP001154282"/>
    </source>
</evidence>
<evidence type="ECO:0000313" key="7">
    <source>
        <dbReference type="EMBL" id="CAI0383854.1"/>
    </source>
</evidence>
<accession>A0AAV0HFW9</accession>
<dbReference type="Gene3D" id="2.40.330.10">
    <property type="entry name" value="DNA-binding pseudobarrel domain"/>
    <property type="match status" value="1"/>
</dbReference>
<protein>
    <recommendedName>
        <fullName evidence="6">TF-B3 domain-containing protein</fullName>
    </recommendedName>
</protein>
<sequence length="176" mass="18733">MSSRLPGTVALRGPSGIVWTVGVAMSDDGTLFFSGVWKEFAQDHGLQAGDLLIFRFNGHSQFDVLVLESESSCEKACSYFVSMKQGPPMEEKRAWGSIAAATSGDCSGGFIPSPEQHDGNVGGVDDGTGGSLPPIEFDVDTLPPHPPPPPPPPPLPTCPPFITELSYVIISFFHFL</sequence>
<organism evidence="7 8">
    <name type="scientific">Linum tenue</name>
    <dbReference type="NCBI Taxonomy" id="586396"/>
    <lineage>
        <taxon>Eukaryota</taxon>
        <taxon>Viridiplantae</taxon>
        <taxon>Streptophyta</taxon>
        <taxon>Embryophyta</taxon>
        <taxon>Tracheophyta</taxon>
        <taxon>Spermatophyta</taxon>
        <taxon>Magnoliopsida</taxon>
        <taxon>eudicotyledons</taxon>
        <taxon>Gunneridae</taxon>
        <taxon>Pentapetalae</taxon>
        <taxon>rosids</taxon>
        <taxon>fabids</taxon>
        <taxon>Malpighiales</taxon>
        <taxon>Linaceae</taxon>
        <taxon>Linum</taxon>
    </lineage>
</organism>
<reference evidence="7" key="1">
    <citation type="submission" date="2022-08" db="EMBL/GenBank/DDBJ databases">
        <authorList>
            <person name="Gutierrez-Valencia J."/>
        </authorList>
    </citation>
    <scope>NUCLEOTIDE SEQUENCE</scope>
</reference>
<keyword evidence="8" id="KW-1185">Reference proteome</keyword>